<evidence type="ECO:0000259" key="3">
    <source>
        <dbReference type="Pfam" id="PF01156"/>
    </source>
</evidence>
<dbReference type="Gene3D" id="3.90.245.10">
    <property type="entry name" value="Ribonucleoside hydrolase-like"/>
    <property type="match status" value="1"/>
</dbReference>
<sequence length="327" mass="34583">MSRISVIIDTDPGVDDAAAIMLALGSPEIDLRGVTVVAGNVGLQASVANACRIVALAGRRDVPVLVGAALPLVGKQAFGKYAHIGNFPDDLMPNTDYEPATLSAVRFIAEQARAAAADGRGITICAIGPLTNIALALRLHPDVARGIESIVIMGGAFTALGHRTPFAEYNIMADPHAAEIVWGSGVPVVLLPLDVTLQALFVEQDFAAMEAHGSPCGIALAGLLRRFDRSDLKRYGRPGGPIHDAMTVAWLLQPELFSGSHCAIGVTLYGPTAGQTWADLHGKTEQRPNACVMTHVDQAGYRRLVVERIARLGATPRPTTPIREFHA</sequence>
<keyword evidence="2" id="KW-0326">Glycosidase</keyword>
<dbReference type="GO" id="GO:0005829">
    <property type="term" value="C:cytosol"/>
    <property type="evidence" value="ECO:0007669"/>
    <property type="project" value="TreeGrafter"/>
</dbReference>
<keyword evidence="5" id="KW-1185">Reference proteome</keyword>
<proteinExistence type="predicted"/>
<dbReference type="RefSeq" id="WP_189506714.1">
    <property type="nucleotide sequence ID" value="NZ_BMZQ01000004.1"/>
</dbReference>
<dbReference type="Proteomes" id="UP000630142">
    <property type="component" value="Unassembled WGS sequence"/>
</dbReference>
<dbReference type="PANTHER" id="PTHR12304:SF4">
    <property type="entry name" value="URIDINE NUCLEOSIDASE"/>
    <property type="match status" value="1"/>
</dbReference>
<gene>
    <name evidence="4" type="ORF">GCM10016234_36240</name>
</gene>
<dbReference type="SUPFAM" id="SSF53590">
    <property type="entry name" value="Nucleoside hydrolase"/>
    <property type="match status" value="1"/>
</dbReference>
<protein>
    <recommendedName>
        <fullName evidence="3">Inosine/uridine-preferring nucleoside hydrolase domain-containing protein</fullName>
    </recommendedName>
</protein>
<dbReference type="EMBL" id="BMZQ01000004">
    <property type="protein sequence ID" value="GHD22114.1"/>
    <property type="molecule type" value="Genomic_DNA"/>
</dbReference>
<accession>A0A8J3E0B6</accession>
<dbReference type="InterPro" id="IPR001910">
    <property type="entry name" value="Inosine/uridine_hydrolase_dom"/>
</dbReference>
<keyword evidence="1" id="KW-0378">Hydrolase</keyword>
<dbReference type="InterPro" id="IPR036452">
    <property type="entry name" value="Ribo_hydro-like"/>
</dbReference>
<reference evidence="4" key="2">
    <citation type="submission" date="2020-09" db="EMBL/GenBank/DDBJ databases">
        <authorList>
            <person name="Sun Q."/>
            <person name="Kim S."/>
        </authorList>
    </citation>
    <scope>NUCLEOTIDE SEQUENCE</scope>
    <source>
        <strain evidence="4">KCTC 42249</strain>
    </source>
</reference>
<dbReference type="GO" id="GO:0008477">
    <property type="term" value="F:purine nucleosidase activity"/>
    <property type="evidence" value="ECO:0007669"/>
    <property type="project" value="TreeGrafter"/>
</dbReference>
<dbReference type="PANTHER" id="PTHR12304">
    <property type="entry name" value="INOSINE-URIDINE PREFERRING NUCLEOSIDE HYDROLASE"/>
    <property type="match status" value="1"/>
</dbReference>
<dbReference type="Pfam" id="PF01156">
    <property type="entry name" value="IU_nuc_hydro"/>
    <property type="match status" value="1"/>
</dbReference>
<reference evidence="4" key="1">
    <citation type="journal article" date="2014" name="Int. J. Syst. Evol. Microbiol.">
        <title>Complete genome sequence of Corynebacterium casei LMG S-19264T (=DSM 44701T), isolated from a smear-ripened cheese.</title>
        <authorList>
            <consortium name="US DOE Joint Genome Institute (JGI-PGF)"/>
            <person name="Walter F."/>
            <person name="Albersmeier A."/>
            <person name="Kalinowski J."/>
            <person name="Ruckert C."/>
        </authorList>
    </citation>
    <scope>NUCLEOTIDE SEQUENCE</scope>
    <source>
        <strain evidence="4">KCTC 42249</strain>
    </source>
</reference>
<evidence type="ECO:0000313" key="5">
    <source>
        <dbReference type="Proteomes" id="UP000630142"/>
    </source>
</evidence>
<name>A0A8J3E0B6_9HYPH</name>
<feature type="domain" description="Inosine/uridine-preferring nucleoside hydrolase" evidence="3">
    <location>
        <begin position="6"/>
        <end position="301"/>
    </location>
</feature>
<dbReference type="AlphaFoldDB" id="A0A8J3E0B6"/>
<evidence type="ECO:0000313" key="4">
    <source>
        <dbReference type="EMBL" id="GHD22114.1"/>
    </source>
</evidence>
<evidence type="ECO:0000256" key="1">
    <source>
        <dbReference type="ARBA" id="ARBA00022801"/>
    </source>
</evidence>
<evidence type="ECO:0000256" key="2">
    <source>
        <dbReference type="ARBA" id="ARBA00023295"/>
    </source>
</evidence>
<dbReference type="InterPro" id="IPR023186">
    <property type="entry name" value="IUNH"/>
</dbReference>
<organism evidence="4 5">
    <name type="scientific">Tianweitania populi</name>
    <dbReference type="NCBI Taxonomy" id="1607949"/>
    <lineage>
        <taxon>Bacteria</taxon>
        <taxon>Pseudomonadati</taxon>
        <taxon>Pseudomonadota</taxon>
        <taxon>Alphaproteobacteria</taxon>
        <taxon>Hyphomicrobiales</taxon>
        <taxon>Phyllobacteriaceae</taxon>
        <taxon>Tianweitania</taxon>
    </lineage>
</organism>
<dbReference type="GO" id="GO:0006152">
    <property type="term" value="P:purine nucleoside catabolic process"/>
    <property type="evidence" value="ECO:0007669"/>
    <property type="project" value="TreeGrafter"/>
</dbReference>
<comment type="caution">
    <text evidence="4">The sequence shown here is derived from an EMBL/GenBank/DDBJ whole genome shotgun (WGS) entry which is preliminary data.</text>
</comment>